<organism evidence="2 3">
    <name type="scientific">Nostocoides veronense</name>
    <dbReference type="NCBI Taxonomy" id="330836"/>
    <lineage>
        <taxon>Bacteria</taxon>
        <taxon>Bacillati</taxon>
        <taxon>Actinomycetota</taxon>
        <taxon>Actinomycetes</taxon>
        <taxon>Micrococcales</taxon>
        <taxon>Intrasporangiaceae</taxon>
        <taxon>Nostocoides</taxon>
    </lineage>
</organism>
<feature type="region of interest" description="Disordered" evidence="1">
    <location>
        <begin position="1"/>
        <end position="24"/>
    </location>
</feature>
<gene>
    <name evidence="2" type="ORF">GCM10009811_32220</name>
</gene>
<dbReference type="Proteomes" id="UP001499938">
    <property type="component" value="Unassembled WGS sequence"/>
</dbReference>
<reference evidence="2 3" key="1">
    <citation type="journal article" date="2019" name="Int. J. Syst. Evol. Microbiol.">
        <title>The Global Catalogue of Microorganisms (GCM) 10K type strain sequencing project: providing services to taxonomists for standard genome sequencing and annotation.</title>
        <authorList>
            <consortium name="The Broad Institute Genomics Platform"/>
            <consortium name="The Broad Institute Genome Sequencing Center for Infectious Disease"/>
            <person name="Wu L."/>
            <person name="Ma J."/>
        </authorList>
    </citation>
    <scope>NUCLEOTIDE SEQUENCE [LARGE SCALE GENOMIC DNA]</scope>
    <source>
        <strain evidence="2 3">JCM 15592</strain>
    </source>
</reference>
<name>A0ABN2M1P9_9MICO</name>
<evidence type="ECO:0000313" key="3">
    <source>
        <dbReference type="Proteomes" id="UP001499938"/>
    </source>
</evidence>
<comment type="caution">
    <text evidence="2">The sequence shown here is derived from an EMBL/GenBank/DDBJ whole genome shotgun (WGS) entry which is preliminary data.</text>
</comment>
<evidence type="ECO:0000313" key="2">
    <source>
        <dbReference type="EMBL" id="GAA1806245.1"/>
    </source>
</evidence>
<evidence type="ECO:0000256" key="1">
    <source>
        <dbReference type="SAM" id="MobiDB-lite"/>
    </source>
</evidence>
<dbReference type="RefSeq" id="WP_344087876.1">
    <property type="nucleotide sequence ID" value="NZ_BAAAPO010000051.1"/>
</dbReference>
<keyword evidence="3" id="KW-1185">Reference proteome</keyword>
<accession>A0ABN2M1P9</accession>
<proteinExistence type="predicted"/>
<sequence>MTSTQTHARDAVATGALTAAHRRDHAHVDDACVPHSIEVVHLGERAVMVCHDCRTDSGFLPSRDAEQIARAHEADTAA</sequence>
<dbReference type="EMBL" id="BAAAPO010000051">
    <property type="protein sequence ID" value="GAA1806245.1"/>
    <property type="molecule type" value="Genomic_DNA"/>
</dbReference>
<protein>
    <submittedName>
        <fullName evidence="2">Uncharacterized protein</fullName>
    </submittedName>
</protein>